<dbReference type="RefSeq" id="WP_019595740.1">
    <property type="nucleotide sequence ID" value="NZ_FOVA01000007.1"/>
</dbReference>
<sequence length="424" mass="50576">MIETYRAYLTKYIDKDFFNKYYDDRNKIDLDNAVDPNQKIILKDGSKVKMSNIHLVCGFDEKYTLDKVYPQIWDYWADSSILPGMLFFRDDRRISLKINDKKTNVKTGFITNFLKFTILGDEEITINLKDKNSFYDYINDKNLVINDEYFLEVYNKYEKILRDRTKIKCRELINVDDVKYSEVSRFIVAANVLFKWLELPIRLEFCDFKDRSSQLPSYNEVIDYVNSVKDTDVRFIIMCLLAGIPIGRNRYEGIGGIKKSDIDRKNNTLNFIYDEKNYTIGVSDFFINTLDACSEQLTYIERRGKEETVRFFNPNSEYVLKSKISEKTKFGVEPMDIHVIRNIVRKLDFKIHDLIRIGAMYRMNQIQLKENSFNWSANTIVERMKEFSPVRKFDIRMFLHDYKETYGNYNDEERFSFQSLIEKV</sequence>
<protein>
    <submittedName>
        <fullName evidence="1">Uncharacterized protein</fullName>
    </submittedName>
</protein>
<dbReference type="AlphaFoldDB" id="A0A379CDL6"/>
<organism evidence="1 2">
    <name type="scientific">Peptostreptococcus anaerobius</name>
    <dbReference type="NCBI Taxonomy" id="1261"/>
    <lineage>
        <taxon>Bacteria</taxon>
        <taxon>Bacillati</taxon>
        <taxon>Bacillota</taxon>
        <taxon>Clostridia</taxon>
        <taxon>Peptostreptococcales</taxon>
        <taxon>Peptostreptococcaceae</taxon>
        <taxon>Peptostreptococcus</taxon>
    </lineage>
</organism>
<dbReference type="Proteomes" id="UP000255101">
    <property type="component" value="Unassembled WGS sequence"/>
</dbReference>
<gene>
    <name evidence="1" type="ORF">NCTC11460_00067</name>
</gene>
<name>A0A379CDL6_9FIRM</name>
<accession>A0A379CDL6</accession>
<reference evidence="1 2" key="1">
    <citation type="submission" date="2018-06" db="EMBL/GenBank/DDBJ databases">
        <authorList>
            <consortium name="Pathogen Informatics"/>
            <person name="Doyle S."/>
        </authorList>
    </citation>
    <scope>NUCLEOTIDE SEQUENCE [LARGE SCALE GENOMIC DNA]</scope>
    <source>
        <strain evidence="1 2">NCTC11460</strain>
    </source>
</reference>
<evidence type="ECO:0000313" key="2">
    <source>
        <dbReference type="Proteomes" id="UP000255101"/>
    </source>
</evidence>
<evidence type="ECO:0000313" key="1">
    <source>
        <dbReference type="EMBL" id="SUB60189.1"/>
    </source>
</evidence>
<dbReference type="EMBL" id="UGTB01000004">
    <property type="protein sequence ID" value="SUB60189.1"/>
    <property type="molecule type" value="Genomic_DNA"/>
</dbReference>
<proteinExistence type="predicted"/>